<feature type="region of interest" description="Disordered" evidence="1">
    <location>
        <begin position="1"/>
        <end position="28"/>
    </location>
</feature>
<dbReference type="Proteomes" id="UP000030640">
    <property type="component" value="Unassembled WGS sequence"/>
</dbReference>
<dbReference type="EMBL" id="KI965490">
    <property type="protein sequence ID" value="EUD64734.1"/>
    <property type="molecule type" value="Genomic_DNA"/>
</dbReference>
<proteinExistence type="predicted"/>
<protein>
    <submittedName>
        <fullName evidence="2">Uncharacterized protein</fullName>
    </submittedName>
</protein>
<evidence type="ECO:0000256" key="1">
    <source>
        <dbReference type="SAM" id="MobiDB-lite"/>
    </source>
</evidence>
<evidence type="ECO:0000313" key="2">
    <source>
        <dbReference type="EMBL" id="EUD64734.1"/>
    </source>
</evidence>
<accession>W7A6J9</accession>
<dbReference type="Gene3D" id="2.40.50.140">
    <property type="entry name" value="Nucleic acid-binding proteins"/>
    <property type="match status" value="1"/>
</dbReference>
<gene>
    <name evidence="2" type="ORF">C922_04878</name>
</gene>
<name>W7A6J9_9APIC</name>
<dbReference type="AlphaFoldDB" id="W7A6J9"/>
<dbReference type="OrthoDB" id="422005at2759"/>
<dbReference type="VEuPathDB" id="PlasmoDB:C922_04878"/>
<evidence type="ECO:0000313" key="3">
    <source>
        <dbReference type="Proteomes" id="UP000030640"/>
    </source>
</evidence>
<organism evidence="2 3">
    <name type="scientific">Plasmodium inui San Antonio 1</name>
    <dbReference type="NCBI Taxonomy" id="1237626"/>
    <lineage>
        <taxon>Eukaryota</taxon>
        <taxon>Sar</taxon>
        <taxon>Alveolata</taxon>
        <taxon>Apicomplexa</taxon>
        <taxon>Aconoidasida</taxon>
        <taxon>Haemosporida</taxon>
        <taxon>Plasmodiidae</taxon>
        <taxon>Plasmodium</taxon>
        <taxon>Plasmodium (Plasmodium)</taxon>
    </lineage>
</organism>
<dbReference type="RefSeq" id="XP_008818674.1">
    <property type="nucleotide sequence ID" value="XM_008820452.1"/>
</dbReference>
<keyword evidence="3" id="KW-1185">Reference proteome</keyword>
<dbReference type="GeneID" id="20040152"/>
<sequence length="99" mass="11635">MRTHQCEHTNANTPHRSTPTGRTFSLTSEEKKKLSWCSRLDMQPRQEDYNFESDDPPPGRKEQIKTQFKYLVPGERVKFYVTYDQQSHSTKATNVDLLD</sequence>
<dbReference type="InterPro" id="IPR012340">
    <property type="entry name" value="NA-bd_OB-fold"/>
</dbReference>
<feature type="compositionally biased region" description="Polar residues" evidence="1">
    <location>
        <begin position="8"/>
        <end position="27"/>
    </location>
</feature>
<reference evidence="2 3" key="1">
    <citation type="submission" date="2013-02" db="EMBL/GenBank/DDBJ databases">
        <title>The Genome Sequence of Plasmodium inui San Antonio 1.</title>
        <authorList>
            <consortium name="The Broad Institute Genome Sequencing Platform"/>
            <consortium name="The Broad Institute Genome Sequencing Center for Infectious Disease"/>
            <person name="Neafsey D."/>
            <person name="Cheeseman I."/>
            <person name="Volkman S."/>
            <person name="Adams J."/>
            <person name="Walker B."/>
            <person name="Young S.K."/>
            <person name="Zeng Q."/>
            <person name="Gargeya S."/>
            <person name="Fitzgerald M."/>
            <person name="Haas B."/>
            <person name="Abouelleil A."/>
            <person name="Alvarado L."/>
            <person name="Arachchi H.M."/>
            <person name="Berlin A.M."/>
            <person name="Chapman S.B."/>
            <person name="Dewar J."/>
            <person name="Goldberg J."/>
            <person name="Griggs A."/>
            <person name="Gujja S."/>
            <person name="Hansen M."/>
            <person name="Howarth C."/>
            <person name="Imamovic A."/>
            <person name="Larimer J."/>
            <person name="McCowan C."/>
            <person name="Murphy C."/>
            <person name="Neiman D."/>
            <person name="Pearson M."/>
            <person name="Priest M."/>
            <person name="Roberts A."/>
            <person name="Saif S."/>
            <person name="Shea T."/>
            <person name="Sisk P."/>
            <person name="Sykes S."/>
            <person name="Wortman J."/>
            <person name="Nusbaum C."/>
            <person name="Birren B."/>
        </authorList>
    </citation>
    <scope>NUCLEOTIDE SEQUENCE [LARGE SCALE GENOMIC DNA]</scope>
    <source>
        <strain evidence="2 3">San Antonio 1</strain>
    </source>
</reference>